<feature type="compositionally biased region" description="Polar residues" evidence="1">
    <location>
        <begin position="830"/>
        <end position="864"/>
    </location>
</feature>
<sequence length="957" mass="105767">MDTPQLLPSECAAAPSYDDGDSNVTKSRSLENTSTIPQLQAPPRSLLARRFGDARNFVQHALMPPRPTSAATMIAVGGGPSPSISVLHESSTPAVDHLEYRRPPSASLIQLIDHHPTAVHRRPHSAMSALSDGHHARSSASRPSSALSVTTRDINNTVGSLMQTISERESPGAFSPKSSTTGSVIKIRRKAPKKRADISSLGGDGVFSLTGIEDRDDYEDNDAQANANGGGGGSWDDTGITQPETKPTPFFLTKGETWKRLWRTKADIEHDKLMLAEKQLRETGGAAISGLHRSTSGGAHHFASTTSYASGLLDEEHVGALLCKLRTNEKISALRHDPEKRKLFSAACNALSVAIKKEGETVILKRRARSAALLRKASHVSSSRPLSPPPQNADATSKRASHFLALPLTNNSAKLSSSHQHHHSVHYVESADGESSESDPDDEGERDYFAAASRMTQDIEKQRRGHAALERHEMLRCARLIRAAEDIEKVDVMRSKQFTDVQIEVRVNFFATTSILAAHMGSWFGAIAKRHKQQQLQHQQQQQQPQQLSMSITSSSAVDKSSSLRHQVASTRILRLVNGCTALIQLRQDAALKACARAIWGMWLLCRARIRTRRKRLSVALVRRFISHRRDTMKFVVAVNHYLDTVRYMQSVWRGTMMLRSLRHDLAIRQFQLFLTRLIKEDVARVATLKAQCRQKECEIANRKGVPRLVKSQWITELKKETEADIAASQIRARKAEALRERQDAVTSLVELALTKKHHDYHQQVGRYAKALSSYVREINALKSKRIMVVQRRTRRATSSATNNNNKPLQSQSSQRASPKHASFNAPKGGNSSTGTPPPTQRSSSFLDSARRASTSMETARRQTNVQAQIDAFMKGGKIFVEEPSTIRSAPMTSSMSAKGSMRGGGNVSSHNGDVMLWAMLKERGIVGHIPIKPIQPFFHSLFHAGEMVQLLEDAKV</sequence>
<feature type="region of interest" description="Disordered" evidence="1">
    <location>
        <begin position="167"/>
        <end position="202"/>
    </location>
</feature>
<feature type="compositionally biased region" description="Low complexity" evidence="1">
    <location>
        <begin position="797"/>
        <end position="806"/>
    </location>
</feature>
<evidence type="ECO:0000313" key="3">
    <source>
        <dbReference type="Proteomes" id="UP000051952"/>
    </source>
</evidence>
<feature type="compositionally biased region" description="Low complexity" evidence="1">
    <location>
        <begin position="138"/>
        <end position="148"/>
    </location>
</feature>
<organism evidence="2 3">
    <name type="scientific">Bodo saltans</name>
    <name type="common">Flagellated protozoan</name>
    <dbReference type="NCBI Taxonomy" id="75058"/>
    <lineage>
        <taxon>Eukaryota</taxon>
        <taxon>Discoba</taxon>
        <taxon>Euglenozoa</taxon>
        <taxon>Kinetoplastea</taxon>
        <taxon>Metakinetoplastina</taxon>
        <taxon>Eubodonida</taxon>
        <taxon>Bodonidae</taxon>
        <taxon>Bodo</taxon>
    </lineage>
</organism>
<feature type="compositionally biased region" description="Polar residues" evidence="1">
    <location>
        <begin position="807"/>
        <end position="817"/>
    </location>
</feature>
<evidence type="ECO:0000256" key="1">
    <source>
        <dbReference type="SAM" id="MobiDB-lite"/>
    </source>
</evidence>
<keyword evidence="3" id="KW-1185">Reference proteome</keyword>
<feature type="region of interest" description="Disordered" evidence="1">
    <location>
        <begin position="414"/>
        <end position="445"/>
    </location>
</feature>
<dbReference type="Proteomes" id="UP000051952">
    <property type="component" value="Unassembled WGS sequence"/>
</dbReference>
<feature type="compositionally biased region" description="Acidic residues" evidence="1">
    <location>
        <begin position="431"/>
        <end position="445"/>
    </location>
</feature>
<name>A0A0S4KGK7_BODSA</name>
<evidence type="ECO:0000313" key="2">
    <source>
        <dbReference type="EMBL" id="CUI14110.1"/>
    </source>
</evidence>
<feature type="region of interest" description="Disordered" evidence="1">
    <location>
        <begin position="118"/>
        <end position="151"/>
    </location>
</feature>
<feature type="region of interest" description="Disordered" evidence="1">
    <location>
        <begin position="375"/>
        <end position="398"/>
    </location>
</feature>
<feature type="region of interest" description="Disordered" evidence="1">
    <location>
        <begin position="790"/>
        <end position="864"/>
    </location>
</feature>
<dbReference type="EMBL" id="CYKH01000486">
    <property type="protein sequence ID" value="CUI14110.1"/>
    <property type="molecule type" value="Genomic_DNA"/>
</dbReference>
<accession>A0A0S4KGK7</accession>
<feature type="compositionally biased region" description="Polar residues" evidence="1">
    <location>
        <begin position="22"/>
        <end position="36"/>
    </location>
</feature>
<dbReference type="AlphaFoldDB" id="A0A0S4KGK7"/>
<proteinExistence type="predicted"/>
<dbReference type="VEuPathDB" id="TriTrypDB:BSAL_69305"/>
<feature type="region of interest" description="Disordered" evidence="1">
    <location>
        <begin position="219"/>
        <end position="250"/>
    </location>
</feature>
<reference evidence="3" key="1">
    <citation type="submission" date="2015-09" db="EMBL/GenBank/DDBJ databases">
        <authorList>
            <consortium name="Pathogen Informatics"/>
        </authorList>
    </citation>
    <scope>NUCLEOTIDE SEQUENCE [LARGE SCALE GENOMIC DNA]</scope>
    <source>
        <strain evidence="3">Lake Konstanz</strain>
    </source>
</reference>
<gene>
    <name evidence="2" type="ORF">BSAL_69305</name>
</gene>
<feature type="region of interest" description="Disordered" evidence="1">
    <location>
        <begin position="1"/>
        <end position="36"/>
    </location>
</feature>
<protein>
    <submittedName>
        <fullName evidence="2">Uncharacterized protein</fullName>
    </submittedName>
</protein>